<name>A0A382HU08_9ZZZZ</name>
<evidence type="ECO:0000313" key="1">
    <source>
        <dbReference type="EMBL" id="SVB90387.1"/>
    </source>
</evidence>
<organism evidence="1">
    <name type="scientific">marine metagenome</name>
    <dbReference type="NCBI Taxonomy" id="408172"/>
    <lineage>
        <taxon>unclassified sequences</taxon>
        <taxon>metagenomes</taxon>
        <taxon>ecological metagenomes</taxon>
    </lineage>
</organism>
<proteinExistence type="predicted"/>
<dbReference type="EMBL" id="UINC01063109">
    <property type="protein sequence ID" value="SVB90387.1"/>
    <property type="molecule type" value="Genomic_DNA"/>
</dbReference>
<dbReference type="AlphaFoldDB" id="A0A382HU08"/>
<reference evidence="1" key="1">
    <citation type="submission" date="2018-05" db="EMBL/GenBank/DDBJ databases">
        <authorList>
            <person name="Lanie J.A."/>
            <person name="Ng W.-L."/>
            <person name="Kazmierczak K.M."/>
            <person name="Andrzejewski T.M."/>
            <person name="Davidsen T.M."/>
            <person name="Wayne K.J."/>
            <person name="Tettelin H."/>
            <person name="Glass J.I."/>
            <person name="Rusch D."/>
            <person name="Podicherti R."/>
            <person name="Tsui H.-C.T."/>
            <person name="Winkler M.E."/>
        </authorList>
    </citation>
    <scope>NUCLEOTIDE SEQUENCE</scope>
</reference>
<sequence length="76" mass="8609">MITAVQAGRQIRRNRTESYTPPVEKVQSFLTEGATTESTLMENVIVACWNNRTLNAKLFAKKIVSDNDVKSWYSLS</sequence>
<protein>
    <submittedName>
        <fullName evidence="1">Uncharacterized protein</fullName>
    </submittedName>
</protein>
<feature type="non-terminal residue" evidence="1">
    <location>
        <position position="76"/>
    </location>
</feature>
<feature type="non-terminal residue" evidence="1">
    <location>
        <position position="1"/>
    </location>
</feature>
<gene>
    <name evidence="1" type="ORF">METZ01_LOCUS243241</name>
</gene>
<accession>A0A382HU08</accession>